<comment type="caution">
    <text evidence="1">The sequence shown here is derived from an EMBL/GenBank/DDBJ whole genome shotgun (WGS) entry which is preliminary data.</text>
</comment>
<dbReference type="Proteomes" id="UP001146120">
    <property type="component" value="Unassembled WGS sequence"/>
</dbReference>
<reference evidence="1" key="2">
    <citation type="journal article" date="2023" name="Microbiol Resour">
        <title>Decontamination and Annotation of the Draft Genome Sequence of the Oomycete Lagenidium giganteum ARSEF 373.</title>
        <authorList>
            <person name="Morgan W.R."/>
            <person name="Tartar A."/>
        </authorList>
    </citation>
    <scope>NUCLEOTIDE SEQUENCE</scope>
    <source>
        <strain evidence="1">ARSEF 373</strain>
    </source>
</reference>
<gene>
    <name evidence="1" type="ORF">N0F65_011277</name>
</gene>
<evidence type="ECO:0000313" key="1">
    <source>
        <dbReference type="EMBL" id="DAZ97393.1"/>
    </source>
</evidence>
<protein>
    <submittedName>
        <fullName evidence="1">Uncharacterized protein</fullName>
    </submittedName>
</protein>
<reference evidence="1" key="1">
    <citation type="submission" date="2022-11" db="EMBL/GenBank/DDBJ databases">
        <authorList>
            <person name="Morgan W.R."/>
            <person name="Tartar A."/>
        </authorList>
    </citation>
    <scope>NUCLEOTIDE SEQUENCE</scope>
    <source>
        <strain evidence="1">ARSEF 373</strain>
    </source>
</reference>
<dbReference type="AlphaFoldDB" id="A0AAV2YVG4"/>
<name>A0AAV2YVG4_9STRA</name>
<accession>A0AAV2YVG4</accession>
<dbReference type="EMBL" id="DAKRPA010000136">
    <property type="protein sequence ID" value="DAZ97393.1"/>
    <property type="molecule type" value="Genomic_DNA"/>
</dbReference>
<keyword evidence="2" id="KW-1185">Reference proteome</keyword>
<evidence type="ECO:0000313" key="2">
    <source>
        <dbReference type="Proteomes" id="UP001146120"/>
    </source>
</evidence>
<sequence length="90" mass="10329">MSCRSVKTEPAAQPRRLKIFYRDEAFREKCASNTRRMLASARNCSNQNLLAMKALKYRKVFDRVKDLDAASLQDPSIDVSKCLGVEWCKV</sequence>
<proteinExistence type="predicted"/>
<organism evidence="1 2">
    <name type="scientific">Lagenidium giganteum</name>
    <dbReference type="NCBI Taxonomy" id="4803"/>
    <lineage>
        <taxon>Eukaryota</taxon>
        <taxon>Sar</taxon>
        <taxon>Stramenopiles</taxon>
        <taxon>Oomycota</taxon>
        <taxon>Peronosporomycetes</taxon>
        <taxon>Pythiales</taxon>
        <taxon>Pythiaceae</taxon>
    </lineage>
</organism>